<feature type="region of interest" description="Disordered" evidence="6">
    <location>
        <begin position="997"/>
        <end position="1037"/>
    </location>
</feature>
<protein>
    <recommendedName>
        <fullName evidence="7">PARP-type domain-containing protein</fullName>
    </recommendedName>
</protein>
<evidence type="ECO:0000256" key="5">
    <source>
        <dbReference type="ARBA" id="ARBA00023242"/>
    </source>
</evidence>
<evidence type="ECO:0000259" key="7">
    <source>
        <dbReference type="PROSITE" id="PS50064"/>
    </source>
</evidence>
<dbReference type="InterPro" id="IPR036957">
    <property type="entry name" value="Znf_PARP_sf"/>
</dbReference>
<reference evidence="8 9" key="1">
    <citation type="submission" date="2024-02" db="EMBL/GenBank/DDBJ databases">
        <authorList>
            <person name="Chen Y."/>
            <person name="Shah S."/>
            <person name="Dougan E. K."/>
            <person name="Thang M."/>
            <person name="Chan C."/>
        </authorList>
    </citation>
    <scope>NUCLEOTIDE SEQUENCE [LARGE SCALE GENOMIC DNA]</scope>
</reference>
<sequence>MNSIQSIHVVYASSDACTQDCEQTTRFRVPTPLICLEDATSKGIFEAFVASAVVTSKGVGSMLQKYGICKDVVQSTWRSFVFVGDSLKANQAAFRKECLEVLKKDDPKHLCLNFRCLIHQIALVRKPAVLMVPRLWSTIVRLAHLFETLSFRRAFATNLASVISNSFVYIPVAQQLPEEASWKSVRERLQANFRCKSSLKKRNLKAMLEFVNGDLESECVYHYCHEAAPGQSPCCTGSDDALGKCLRLIVPFFSRGFPVPLLYRFKHYDEAISFITLGLCTHGLLTRTLSSMDLAKQAGQKQQELIDCLLGDLDLSVGGQDGTDPAAFKDDEFEDFHAQTSKRKQLVYEEITKPAFHQSTLYLDFMIRPMDSLMNQLFHRSQLLTKLTLLGPCLDNWKEVAHKSRELFLSVASGSFGQTVVKEYCTIMFGGDDSLQTLADLGFDVSSQSHLHSMFVLGVHLVTDLWRRLVHEHNVPQYKLFSTLLRTTTLDGFVAAWDRFQGAKASCPYCFDRTFSQKVLNIYPGPLGLLDRSVQESVHMEVTQLLSDLATASPLSSDPVEVKNGQVQNITSRRGNQAVKGPAASRESSFLNALIKDFDLVNHFVEEKTLPAKKVVAGILRRSGKRGCNQHSASKRIHVLLAQASWESGTARNKRIVKAAHRQLRRVSGWNLYQKEQLCARGGHLDPMEYKQALCEVSHTWKTLPQTAKDDYKVRAEFEHQMRLECVNTALSSKGSQAPEIESHISSSGLKKISAARLQKNFEQAKDHPIWKSSTQLGDRGGALKKSYIQVSTPEEEISTFLKEAFHCSVCDSGNVQSDSESETHEEEETICHVLYGGLCKQSNKTAAASRLVAVLHHHIIVNHIPIGSLLLMTSGSESVLCFLGICMRRPRLHVLIQATMDAASEEVKFAFANDGCSPRMFTSHQVFDQLISSGQPENVTLELWKYTLQCENYGLQLFASSQEKEWTLDPSMKLNVRKPRAKLPFGLKMPVKKRALTAVKNKSKKQKTKSKVRKKKTSSNSSIPASHDDGGNSDVAPQHTVREETEIPIPISAAAAQEERVGDQLIQAHEALREERQALAEMEMDADVPVMIPTGPAKAKAQPTSFFAASIGLDDVGIAVTARSSCHFCGNKIAKGTIRLSWYHNTRKPSSWLHLGCVAPLILKSDLKSASLERLDMLMAKPRIPEHERNLILAALKKIRASLL</sequence>
<dbReference type="SUPFAM" id="SSF57716">
    <property type="entry name" value="Glucocorticoid receptor-like (DNA-binding domain)"/>
    <property type="match status" value="1"/>
</dbReference>
<evidence type="ECO:0000313" key="8">
    <source>
        <dbReference type="EMBL" id="CAK9061985.1"/>
    </source>
</evidence>
<keyword evidence="4" id="KW-0862">Zinc</keyword>
<evidence type="ECO:0000256" key="3">
    <source>
        <dbReference type="ARBA" id="ARBA00022771"/>
    </source>
</evidence>
<organism evidence="8 9">
    <name type="scientific">Durusdinium trenchii</name>
    <dbReference type="NCBI Taxonomy" id="1381693"/>
    <lineage>
        <taxon>Eukaryota</taxon>
        <taxon>Sar</taxon>
        <taxon>Alveolata</taxon>
        <taxon>Dinophyceae</taxon>
        <taxon>Suessiales</taxon>
        <taxon>Symbiodiniaceae</taxon>
        <taxon>Durusdinium</taxon>
    </lineage>
</organism>
<evidence type="ECO:0000256" key="6">
    <source>
        <dbReference type="SAM" id="MobiDB-lite"/>
    </source>
</evidence>
<evidence type="ECO:0000313" key="9">
    <source>
        <dbReference type="Proteomes" id="UP001642484"/>
    </source>
</evidence>
<proteinExistence type="predicted"/>
<feature type="compositionally biased region" description="Basic residues" evidence="6">
    <location>
        <begin position="997"/>
        <end position="1018"/>
    </location>
</feature>
<keyword evidence="3" id="KW-0863">Zinc-finger</keyword>
<dbReference type="Proteomes" id="UP001642484">
    <property type="component" value="Unassembled WGS sequence"/>
</dbReference>
<feature type="domain" description="PARP-type" evidence="7">
    <location>
        <begin position="1117"/>
        <end position="1201"/>
    </location>
</feature>
<dbReference type="InterPro" id="IPR001510">
    <property type="entry name" value="Znf_PARP"/>
</dbReference>
<dbReference type="EMBL" id="CAXAMN010021662">
    <property type="protein sequence ID" value="CAK9061985.1"/>
    <property type="molecule type" value="Genomic_DNA"/>
</dbReference>
<evidence type="ECO:0000256" key="1">
    <source>
        <dbReference type="ARBA" id="ARBA00004123"/>
    </source>
</evidence>
<keyword evidence="2" id="KW-0479">Metal-binding</keyword>
<comment type="subcellular location">
    <subcellularLocation>
        <location evidence="1">Nucleus</location>
    </subcellularLocation>
</comment>
<dbReference type="PROSITE" id="PS50064">
    <property type="entry name" value="ZF_PARP_2"/>
    <property type="match status" value="1"/>
</dbReference>
<dbReference type="Gene3D" id="3.30.1740.10">
    <property type="entry name" value="Zinc finger, PARP-type"/>
    <property type="match status" value="1"/>
</dbReference>
<gene>
    <name evidence="8" type="ORF">CCMP2556_LOCUS30485</name>
</gene>
<keyword evidence="5" id="KW-0539">Nucleus</keyword>
<evidence type="ECO:0000256" key="2">
    <source>
        <dbReference type="ARBA" id="ARBA00022723"/>
    </source>
</evidence>
<name>A0ABP0NHX6_9DINO</name>
<comment type="caution">
    <text evidence="8">The sequence shown here is derived from an EMBL/GenBank/DDBJ whole genome shotgun (WGS) entry which is preliminary data.</text>
</comment>
<accession>A0ABP0NHX6</accession>
<keyword evidence="9" id="KW-1185">Reference proteome</keyword>
<dbReference type="SMART" id="SM01336">
    <property type="entry name" value="zf-PARP"/>
    <property type="match status" value="1"/>
</dbReference>
<evidence type="ECO:0000256" key="4">
    <source>
        <dbReference type="ARBA" id="ARBA00022833"/>
    </source>
</evidence>